<reference evidence="1" key="1">
    <citation type="submission" date="2022-10" db="EMBL/GenBank/DDBJ databases">
        <title>Adaptive evolution leads to modifications in subtelomeric GC content in a zoonotic Cryptosporidium species.</title>
        <authorList>
            <person name="Li J."/>
            <person name="Feng Y."/>
            <person name="Xiao L."/>
        </authorList>
    </citation>
    <scope>NUCLEOTIDE SEQUENCE</scope>
    <source>
        <strain evidence="1">25894</strain>
    </source>
</reference>
<keyword evidence="2" id="KW-1185">Reference proteome</keyword>
<dbReference type="Proteomes" id="UP001071777">
    <property type="component" value="Unassembled WGS sequence"/>
</dbReference>
<dbReference type="Gene3D" id="3.30.830.10">
    <property type="entry name" value="Metalloenzyme, LuxS/M16 peptidase-like"/>
    <property type="match status" value="2"/>
</dbReference>
<dbReference type="InterPro" id="IPR011249">
    <property type="entry name" value="Metalloenz_LuxS/M16"/>
</dbReference>
<comment type="caution">
    <text evidence="1">The sequence shown here is derived from an EMBL/GenBank/DDBJ whole genome shotgun (WGS) entry which is preliminary data.</text>
</comment>
<protein>
    <submittedName>
        <fullName evidence="1">E3A like HECT domain containing ubiquitin</fullName>
    </submittedName>
</protein>
<sequence length="1275" mass="146840">MPIERREVFKAIFKSNERKPVKEEREKLVDRNKFVKSNVRYFAPSNEKVRKKVESIEKDFRRRKNKTKLMRFFDNRSISRSSPLDSRVGTYYEFENGLKMSILTTVGTEVSSITLNFELYSEDIKQEKIPGLYHFMIQLLFSEKFLDVEYNWNPLEPSSFRDYIKDIGGKINIQYIPSCIMISVGCPSKDYIKMLEHLFDAVYLTNKGKPRKLILRKSSIEQALYNMNLNYIDTIQDESYLRFEILRELVKKSSKAFQRTTDHKTIDILRRWSIGSESTVISLLKEGNLEVEVMQAYNRIIRRKAVIASFHSNLSHEKLFKVLNDFNIPILQEEQVPENSGRMSGEKTLSKMFNSNRKNDHTHDTSSRFELPFPVTLSDLKPSIIVNSPIHRSENSHGEIEIQWIIPAFYSSLSSSNSKPLKVISYLLESGSLLSFLNKRRLIKSISSGEVYFAAHSSQKLGFTIYSIIIKLSEKLESNIDPKSPIIQFIVQSIFAYFNALKDQIEESLSLLEGNSSEKEETEREPNMPLLAIRDILKIENYVSNSNYQMNSEKDNYIDYFDRNFEITEIAIQNLKSHNPSEVLVGNNRFYSKIQVILKYVKHTLENALKPSNFIIFISSDSFFKNGDRGKRFMELKLLLNDSPSINYSELRFDPVFLNLLNDPETLKKYVIKLDPLKQVVYKNALQYEYEFLLSPHPLLKNSELTFLDGEFEWKSFSKQTDDDNPIQGTTPYISEPTLISQDEDNRFLMYYSQVSFPDKSNEILQSSLSSAIIRWYENIDYSDLLKNRGRTGTISKSSILASLLSRILFTLWVATTLSLNFTSYRKIGATVNFQPCHHFGTALSTNCVQLQATSPSPMFPEYLKEVLKSIRTVSMLNISKELSESLKIDAIKEVKQAISVNSVANSCTDKVKQLLLPEVFSHEEILSELNELSSDDIMVLLEKRLDIKNPHIRMIGLITHIDSPNVVIDIVKDSLISNLCFNNFENLSKIQNPEIPSREIKYPHPILEEVGSSRTRLIFHVVNKGLEDQKHHDEHLKMLACTLWISVPDNNMESKSMLILLVRVIQFMFKKIYLPTSLMISKNNRKNINLLVVPSPFLKRLGLQLILEAANDQAFSSSDITTSALLLDFLSFIERYQPTELENGHDDSSNNKSRSRPSLLLAFRQIKTEVILQLLLSQTQIVAHSSYLFSRIVEILESNNFSSSNTTTPIANEKKEINRIIENTTLASALSFIKYAISNNSMILVESIPPNNNQHHLQNEITIQHGFKLANKIP</sequence>
<dbReference type="SUPFAM" id="SSF63411">
    <property type="entry name" value="LuxS/MPP-like metallohydrolase"/>
    <property type="match status" value="1"/>
</dbReference>
<name>A0ABQ8PAY6_9CRYT</name>
<evidence type="ECO:0000313" key="2">
    <source>
        <dbReference type="Proteomes" id="UP001071777"/>
    </source>
</evidence>
<organism evidence="1 2">
    <name type="scientific">Cryptosporidium canis</name>
    <dbReference type="NCBI Taxonomy" id="195482"/>
    <lineage>
        <taxon>Eukaryota</taxon>
        <taxon>Sar</taxon>
        <taxon>Alveolata</taxon>
        <taxon>Apicomplexa</taxon>
        <taxon>Conoidasida</taxon>
        <taxon>Coccidia</taxon>
        <taxon>Eucoccidiorida</taxon>
        <taxon>Eimeriorina</taxon>
        <taxon>Cryptosporidiidae</taxon>
        <taxon>Cryptosporidium</taxon>
    </lineage>
</organism>
<evidence type="ECO:0000313" key="1">
    <source>
        <dbReference type="EMBL" id="KAJ1614867.1"/>
    </source>
</evidence>
<proteinExistence type="predicted"/>
<gene>
    <name evidence="1" type="ORF">OJ252_464</name>
</gene>
<dbReference type="EMBL" id="JAPCXB010000015">
    <property type="protein sequence ID" value="KAJ1614867.1"/>
    <property type="molecule type" value="Genomic_DNA"/>
</dbReference>
<accession>A0ABQ8PAY6</accession>